<dbReference type="AlphaFoldDB" id="A0A3N3ZTQ0"/>
<proteinExistence type="predicted"/>
<organism evidence="3 4">
    <name type="scientific">Kocuria soli</name>
    <dbReference type="NCBI Taxonomy" id="2485125"/>
    <lineage>
        <taxon>Bacteria</taxon>
        <taxon>Bacillati</taxon>
        <taxon>Actinomycetota</taxon>
        <taxon>Actinomycetes</taxon>
        <taxon>Micrococcales</taxon>
        <taxon>Micrococcaceae</taxon>
        <taxon>Kocuria</taxon>
    </lineage>
</organism>
<dbReference type="RefSeq" id="WP_123824378.1">
    <property type="nucleotide sequence ID" value="NZ_RKMF01000003.1"/>
</dbReference>
<dbReference type="Pfam" id="PF03807">
    <property type="entry name" value="F420_oxidored"/>
    <property type="match status" value="1"/>
</dbReference>
<evidence type="ECO:0000259" key="2">
    <source>
        <dbReference type="Pfam" id="PF03807"/>
    </source>
</evidence>
<gene>
    <name evidence="3" type="ORF">EDL96_03195</name>
</gene>
<dbReference type="SUPFAM" id="SSF51735">
    <property type="entry name" value="NAD(P)-binding Rossmann-fold domains"/>
    <property type="match status" value="1"/>
</dbReference>
<name>A0A3N3ZTQ0_9MICC</name>
<accession>A0A3N3ZTQ0</accession>
<evidence type="ECO:0000313" key="4">
    <source>
        <dbReference type="Proteomes" id="UP000270616"/>
    </source>
</evidence>
<dbReference type="EMBL" id="RKMF01000003">
    <property type="protein sequence ID" value="ROZ64282.1"/>
    <property type="molecule type" value="Genomic_DNA"/>
</dbReference>
<keyword evidence="4" id="KW-1185">Reference proteome</keyword>
<feature type="domain" description="Pyrroline-5-carboxylate reductase catalytic N-terminal" evidence="2">
    <location>
        <begin position="2"/>
        <end position="92"/>
    </location>
</feature>
<keyword evidence="1" id="KW-0560">Oxidoreductase</keyword>
<comment type="caution">
    <text evidence="3">The sequence shown here is derived from an EMBL/GenBank/DDBJ whole genome shotgun (WGS) entry which is preliminary data.</text>
</comment>
<dbReference type="OrthoDB" id="1523398at2"/>
<evidence type="ECO:0000256" key="1">
    <source>
        <dbReference type="ARBA" id="ARBA00023002"/>
    </source>
</evidence>
<reference evidence="3 4" key="1">
    <citation type="submission" date="2018-10" db="EMBL/GenBank/DDBJ databases">
        <title>Kocuria sp. M5W7-7, whole genome shotgun sequence.</title>
        <authorList>
            <person name="Tuo L."/>
        </authorList>
    </citation>
    <scope>NUCLEOTIDE SEQUENCE [LARGE SCALE GENOMIC DNA]</scope>
    <source>
        <strain evidence="3 4">M5W7-7</strain>
    </source>
</reference>
<dbReference type="InterPro" id="IPR036291">
    <property type="entry name" value="NAD(P)-bd_dom_sf"/>
</dbReference>
<dbReference type="Gene3D" id="3.40.50.720">
    <property type="entry name" value="NAD(P)-binding Rossmann-like Domain"/>
    <property type="match status" value="1"/>
</dbReference>
<protein>
    <submittedName>
        <fullName evidence="3">NADP oxidoreductase</fullName>
    </submittedName>
</protein>
<dbReference type="Proteomes" id="UP000270616">
    <property type="component" value="Unassembled WGS sequence"/>
</dbReference>
<evidence type="ECO:0000313" key="3">
    <source>
        <dbReference type="EMBL" id="ROZ64282.1"/>
    </source>
</evidence>
<dbReference type="InterPro" id="IPR051267">
    <property type="entry name" value="STEAP_metalloreductase"/>
</dbReference>
<sequence>MKIGIIGTGHIGKSLVRKLSAAGHAVTVANSRGPETVDADLLTDGARAATVTDAVPGAEAVVVTVPLSAIPDLAPVLSTLPPETVLIDTSNYYPQRDGAIEAIDGGQTESLWVAEQLGRPVVKAWNMTGSHALATKGAPAGTEGRIALAVAGDDERARQVAMSLVEETGFDGVDAGPLADSWRQQPGTPAYCTELTRAELIDALAAAERARAPRRRDISVAAIAERMGDGTTNPDVDYSVRLARVLFM</sequence>
<dbReference type="PANTHER" id="PTHR14239">
    <property type="entry name" value="DUDULIN-RELATED"/>
    <property type="match status" value="1"/>
</dbReference>
<dbReference type="InterPro" id="IPR028939">
    <property type="entry name" value="P5C_Rdtase_cat_N"/>
</dbReference>
<dbReference type="GO" id="GO:0016491">
    <property type="term" value="F:oxidoreductase activity"/>
    <property type="evidence" value="ECO:0007669"/>
    <property type="project" value="UniProtKB-KW"/>
</dbReference>